<dbReference type="InterPro" id="IPR013563">
    <property type="entry name" value="Oligopep_ABC_C"/>
</dbReference>
<sequence>MPLLGVKNLAIDVERDGVVHRLVHDASFSVDRGETLAIVGESGSGKSLSALAVIGLLSEGLTVSSGSIRYADQEITGLDEPARNALRGSEIAMIFQEPMTSLNPVRSIGHQITEGMRLKLGLTRRQAKARAIELLEEVGISDPQQRLKQYPHQLSGGMRQRVMIAIALSCKPSLILADEPTTALDVTIQAQILSLTARICRDHGVGLVLITHNLGIVARYAQNVAVMYGGRIVEKAAAAELYRAPMHHYTRGLLNSVPRLDIPRDVPLRPISGAPPDPMQHVPGCRFHPRCGAATDRCRRDVPRLEMHGDHAVACWHPDTGEQSDTVAHPVAKSMGAA</sequence>
<dbReference type="InterPro" id="IPR003439">
    <property type="entry name" value="ABC_transporter-like_ATP-bd"/>
</dbReference>
<accession>A0A225NLC3</accession>
<dbReference type="GO" id="GO:0015833">
    <property type="term" value="P:peptide transport"/>
    <property type="evidence" value="ECO:0007669"/>
    <property type="project" value="InterPro"/>
</dbReference>
<dbReference type="InterPro" id="IPR027417">
    <property type="entry name" value="P-loop_NTPase"/>
</dbReference>
<dbReference type="GO" id="GO:0005524">
    <property type="term" value="F:ATP binding"/>
    <property type="evidence" value="ECO:0007669"/>
    <property type="project" value="UniProtKB-KW"/>
</dbReference>
<keyword evidence="5" id="KW-0547">Nucleotide-binding</keyword>
<dbReference type="Pfam" id="PF08352">
    <property type="entry name" value="oligo_HPY"/>
    <property type="match status" value="1"/>
</dbReference>
<dbReference type="SMART" id="SM00382">
    <property type="entry name" value="AAA"/>
    <property type="match status" value="1"/>
</dbReference>
<evidence type="ECO:0000256" key="3">
    <source>
        <dbReference type="ARBA" id="ARBA00022448"/>
    </source>
</evidence>
<dbReference type="Gene3D" id="3.40.50.300">
    <property type="entry name" value="P-loop containing nucleotide triphosphate hydrolases"/>
    <property type="match status" value="1"/>
</dbReference>
<dbReference type="GO" id="GO:0055085">
    <property type="term" value="P:transmembrane transport"/>
    <property type="evidence" value="ECO:0007669"/>
    <property type="project" value="UniProtKB-ARBA"/>
</dbReference>
<evidence type="ECO:0000256" key="2">
    <source>
        <dbReference type="ARBA" id="ARBA00005417"/>
    </source>
</evidence>
<evidence type="ECO:0000256" key="7">
    <source>
        <dbReference type="ARBA" id="ARBA00023136"/>
    </source>
</evidence>
<comment type="caution">
    <text evidence="10">The sequence shown here is derived from an EMBL/GenBank/DDBJ whole genome shotgun (WGS) entry which is preliminary data.</text>
</comment>
<dbReference type="SUPFAM" id="SSF52540">
    <property type="entry name" value="P-loop containing nucleoside triphosphate hydrolases"/>
    <property type="match status" value="1"/>
</dbReference>
<dbReference type="PANTHER" id="PTHR43297">
    <property type="entry name" value="OLIGOPEPTIDE TRANSPORT ATP-BINDING PROTEIN APPD"/>
    <property type="match status" value="1"/>
</dbReference>
<keyword evidence="3" id="KW-0813">Transport</keyword>
<dbReference type="EMBL" id="AQQR01000005">
    <property type="protein sequence ID" value="OWU72861.1"/>
    <property type="molecule type" value="Genomic_DNA"/>
</dbReference>
<evidence type="ECO:0000256" key="6">
    <source>
        <dbReference type="ARBA" id="ARBA00022840"/>
    </source>
</evidence>
<evidence type="ECO:0000256" key="4">
    <source>
        <dbReference type="ARBA" id="ARBA00022475"/>
    </source>
</evidence>
<keyword evidence="4" id="KW-1003">Cell membrane</keyword>
<comment type="subcellular location">
    <subcellularLocation>
        <location evidence="1">Cell inner membrane</location>
        <topology evidence="1">Peripheral membrane protein</topology>
    </subcellularLocation>
</comment>
<dbReference type="InterPro" id="IPR050388">
    <property type="entry name" value="ABC_Ni/Peptide_Import"/>
</dbReference>
<dbReference type="InterPro" id="IPR017871">
    <property type="entry name" value="ABC_transporter-like_CS"/>
</dbReference>
<dbReference type="Proteomes" id="UP000215377">
    <property type="component" value="Unassembled WGS sequence"/>
</dbReference>
<dbReference type="Pfam" id="PF00005">
    <property type="entry name" value="ABC_tran"/>
    <property type="match status" value="1"/>
</dbReference>
<dbReference type="PROSITE" id="PS50893">
    <property type="entry name" value="ABC_TRANSPORTER_2"/>
    <property type="match status" value="1"/>
</dbReference>
<dbReference type="NCBIfam" id="TIGR01727">
    <property type="entry name" value="oligo_HPY"/>
    <property type="match status" value="1"/>
</dbReference>
<evidence type="ECO:0000256" key="8">
    <source>
        <dbReference type="SAM" id="MobiDB-lite"/>
    </source>
</evidence>
<protein>
    <recommendedName>
        <fullName evidence="9">ABC transporter domain-containing protein</fullName>
    </recommendedName>
</protein>
<proteinExistence type="inferred from homology"/>
<dbReference type="RefSeq" id="WP_088650549.1">
    <property type="nucleotide sequence ID" value="NZ_AQQR01000005.1"/>
</dbReference>
<comment type="similarity">
    <text evidence="2">Belongs to the ABC transporter superfamily.</text>
</comment>
<dbReference type="CDD" id="cd03257">
    <property type="entry name" value="ABC_NikE_OppD_transporters"/>
    <property type="match status" value="1"/>
</dbReference>
<feature type="region of interest" description="Disordered" evidence="8">
    <location>
        <begin position="316"/>
        <end position="338"/>
    </location>
</feature>
<dbReference type="PANTHER" id="PTHR43297:SF2">
    <property type="entry name" value="DIPEPTIDE TRANSPORT ATP-BINDING PROTEIN DPPD"/>
    <property type="match status" value="1"/>
</dbReference>
<reference evidence="10 11" key="1">
    <citation type="submission" date="2013-04" db="EMBL/GenBank/DDBJ databases">
        <title>Oceanicola sp. 22II1-22F33 Genome Sequencing.</title>
        <authorList>
            <person name="Lai Q."/>
            <person name="Li G."/>
            <person name="Shao Z."/>
        </authorList>
    </citation>
    <scope>NUCLEOTIDE SEQUENCE [LARGE SCALE GENOMIC DNA]</scope>
    <source>
        <strain evidence="10 11">22II1-22F33</strain>
    </source>
</reference>
<dbReference type="InterPro" id="IPR003593">
    <property type="entry name" value="AAA+_ATPase"/>
</dbReference>
<dbReference type="AlphaFoldDB" id="A0A225NLC3"/>
<keyword evidence="11" id="KW-1185">Reference proteome</keyword>
<evidence type="ECO:0000259" key="9">
    <source>
        <dbReference type="PROSITE" id="PS50893"/>
    </source>
</evidence>
<evidence type="ECO:0000313" key="10">
    <source>
        <dbReference type="EMBL" id="OWU72861.1"/>
    </source>
</evidence>
<dbReference type="GO" id="GO:0016887">
    <property type="term" value="F:ATP hydrolysis activity"/>
    <property type="evidence" value="ECO:0007669"/>
    <property type="project" value="InterPro"/>
</dbReference>
<gene>
    <name evidence="10" type="ORF">ATO3_14260</name>
</gene>
<evidence type="ECO:0000256" key="5">
    <source>
        <dbReference type="ARBA" id="ARBA00022741"/>
    </source>
</evidence>
<evidence type="ECO:0000313" key="11">
    <source>
        <dbReference type="Proteomes" id="UP000215377"/>
    </source>
</evidence>
<keyword evidence="6" id="KW-0067">ATP-binding</keyword>
<feature type="domain" description="ABC transporter" evidence="9">
    <location>
        <begin position="4"/>
        <end position="254"/>
    </location>
</feature>
<evidence type="ECO:0000256" key="1">
    <source>
        <dbReference type="ARBA" id="ARBA00004417"/>
    </source>
</evidence>
<organism evidence="10 11">
    <name type="scientific">Marinibacterium profundimaris</name>
    <dbReference type="NCBI Taxonomy" id="1679460"/>
    <lineage>
        <taxon>Bacteria</taxon>
        <taxon>Pseudomonadati</taxon>
        <taxon>Pseudomonadota</taxon>
        <taxon>Alphaproteobacteria</taxon>
        <taxon>Rhodobacterales</taxon>
        <taxon>Paracoccaceae</taxon>
        <taxon>Marinibacterium</taxon>
    </lineage>
</organism>
<dbReference type="FunFam" id="3.40.50.300:FF:000016">
    <property type="entry name" value="Oligopeptide ABC transporter ATP-binding component"/>
    <property type="match status" value="1"/>
</dbReference>
<keyword evidence="7" id="KW-0472">Membrane</keyword>
<name>A0A225NLC3_9RHOB</name>
<dbReference type="OrthoDB" id="7374568at2"/>
<dbReference type="GO" id="GO:0005886">
    <property type="term" value="C:plasma membrane"/>
    <property type="evidence" value="ECO:0007669"/>
    <property type="project" value="UniProtKB-SubCell"/>
</dbReference>
<dbReference type="PROSITE" id="PS00211">
    <property type="entry name" value="ABC_TRANSPORTER_1"/>
    <property type="match status" value="1"/>
</dbReference>